<feature type="compositionally biased region" description="Basic and acidic residues" evidence="1">
    <location>
        <begin position="103"/>
        <end position="112"/>
    </location>
</feature>
<evidence type="ECO:0000313" key="2">
    <source>
        <dbReference type="EMBL" id="WCZ38260.1"/>
    </source>
</evidence>
<keyword evidence="3" id="KW-1185">Reference proteome</keyword>
<feature type="region of interest" description="Disordered" evidence="1">
    <location>
        <begin position="98"/>
        <end position="120"/>
    </location>
</feature>
<evidence type="ECO:0000256" key="1">
    <source>
        <dbReference type="SAM" id="MobiDB-lite"/>
    </source>
</evidence>
<reference evidence="2 3" key="1">
    <citation type="submission" date="2020-10" db="EMBL/GenBank/DDBJ databases">
        <title>Complete genome sequence of Corynebacterium jeddahense DSM 45997, type strain of Corynebacterium jeddahense.</title>
        <authorList>
            <person name="Busche T."/>
            <person name="Kalinowski J."/>
            <person name="Ruckert C."/>
        </authorList>
    </citation>
    <scope>NUCLEOTIDE SEQUENCE [LARGE SCALE GENOMIC DNA]</scope>
    <source>
        <strain evidence="2 3">DSM 45997</strain>
    </source>
</reference>
<accession>A0ABY7UHR6</accession>
<protein>
    <submittedName>
        <fullName evidence="2">Uncharacterized protein</fullName>
    </submittedName>
</protein>
<organism evidence="2 3">
    <name type="scientific">Corynebacterium jeddahense</name>
    <dbReference type="NCBI Taxonomy" id="1414719"/>
    <lineage>
        <taxon>Bacteria</taxon>
        <taxon>Bacillati</taxon>
        <taxon>Actinomycetota</taxon>
        <taxon>Actinomycetes</taxon>
        <taxon>Mycobacteriales</taxon>
        <taxon>Corynebacteriaceae</taxon>
        <taxon>Corynebacterium</taxon>
    </lineage>
</organism>
<dbReference type="Proteomes" id="UP001218071">
    <property type="component" value="Chromosome"/>
</dbReference>
<proteinExistence type="predicted"/>
<evidence type="ECO:0000313" key="3">
    <source>
        <dbReference type="Proteomes" id="UP001218071"/>
    </source>
</evidence>
<gene>
    <name evidence="2" type="ORF">CJEDD_03200</name>
</gene>
<sequence>MFGTPCRGQKRADDITGPVLAANGTVRQARTGRVEHPGGGQFTERVRWGVVESRLLVFTATGWLQAVDDPAEDGAYQLNVARLARLLDVAEAGLASGAADPGALERADRELPGDFEADAPAGLAEQIDRILVSNPAT</sequence>
<dbReference type="EMBL" id="CP063194">
    <property type="protein sequence ID" value="WCZ38260.1"/>
    <property type="molecule type" value="Genomic_DNA"/>
</dbReference>
<name>A0ABY7UHR6_9CORY</name>